<organism evidence="10 11">
    <name type="scientific">Streptomyces litchfieldiae</name>
    <dbReference type="NCBI Taxonomy" id="3075543"/>
    <lineage>
        <taxon>Bacteria</taxon>
        <taxon>Bacillati</taxon>
        <taxon>Actinomycetota</taxon>
        <taxon>Actinomycetes</taxon>
        <taxon>Kitasatosporales</taxon>
        <taxon>Streptomycetaceae</taxon>
        <taxon>Streptomyces</taxon>
    </lineage>
</organism>
<dbReference type="PROSITE" id="PS50294">
    <property type="entry name" value="WD_REPEATS_REGION"/>
    <property type="match status" value="2"/>
</dbReference>
<evidence type="ECO:0000313" key="11">
    <source>
        <dbReference type="Proteomes" id="UP001183246"/>
    </source>
</evidence>
<evidence type="ECO:0000256" key="6">
    <source>
        <dbReference type="ARBA" id="ARBA00022840"/>
    </source>
</evidence>
<gene>
    <name evidence="10" type="ORF">RM590_34375</name>
</gene>
<dbReference type="InterPro" id="IPR011009">
    <property type="entry name" value="Kinase-like_dom_sf"/>
</dbReference>
<protein>
    <recommendedName>
        <fullName evidence="1">non-specific serine/threonine protein kinase</fullName>
        <ecNumber evidence="1">2.7.11.1</ecNumber>
    </recommendedName>
</protein>
<dbReference type="InterPro" id="IPR036322">
    <property type="entry name" value="WD40_repeat_dom_sf"/>
</dbReference>
<keyword evidence="2" id="KW-0723">Serine/threonine-protein kinase</keyword>
<dbReference type="CDD" id="cd14014">
    <property type="entry name" value="STKc_PknB_like"/>
    <property type="match status" value="1"/>
</dbReference>
<feature type="binding site" evidence="8">
    <location>
        <position position="27"/>
    </location>
    <ligand>
        <name>ATP</name>
        <dbReference type="ChEBI" id="CHEBI:30616"/>
    </ligand>
</feature>
<dbReference type="Pfam" id="PF00400">
    <property type="entry name" value="WD40"/>
    <property type="match status" value="4"/>
</dbReference>
<feature type="repeat" description="WD" evidence="7">
    <location>
        <begin position="348"/>
        <end position="389"/>
    </location>
</feature>
<dbReference type="InterPro" id="IPR008271">
    <property type="entry name" value="Ser/Thr_kinase_AS"/>
</dbReference>
<dbReference type="PANTHER" id="PTHR43289">
    <property type="entry name" value="MITOGEN-ACTIVATED PROTEIN KINASE KINASE KINASE 20-RELATED"/>
    <property type="match status" value="1"/>
</dbReference>
<proteinExistence type="predicted"/>
<evidence type="ECO:0000313" key="10">
    <source>
        <dbReference type="EMBL" id="MDT0347613.1"/>
    </source>
</evidence>
<dbReference type="SMART" id="SM00220">
    <property type="entry name" value="S_TKc"/>
    <property type="match status" value="1"/>
</dbReference>
<sequence>MERLGAGGMGMVWRARDLVLDREVAVKQVRPLSPEVAREGAAASRVLRERVLREARALARLSHRRVVTIHHVVDEGEDSYPWLVMEFVPGGSLAERLRDGGPLEPREAAGIGRQVLSALRAAHAAGILHRDVKPANVLLHPDRGAVLTDFGIAALQRTGAVDSAARSVPLTATGELIGTPEYLAPERIRGTDDDPASDLWSLGVMLYVCVEGHNPMRRPTALATMAAVLADTVPSPARAGALAPVLTQLLLPDPAARPSAERLDAMLAAVAGEGPAPTAPFTRANQPIQTEMPDRASRRRPARRGLVLGGLGLAAVAAVPAAVLLRDGPDRRGNGTGSSDAGQATVLLDTTDRAVRSVAFSASGSRLASAGEVGKVRLWETATGEQTGTFTHEAVNPWAIPISEVVSHNPAFRDSQAVAFSPDGAFVAVLNGDGTVGLHDVSSGSARTTFPFLDTDGTRWEGAEGCLAFSPDGGTLASSYNGADAILWNVADGSHERLVTEADEWTLAVAFSPSGDVLALATGNANPWAGTSGGQIQLWEVASRTKITTLARANTDLYGLAFSPDGGQLAVLRRDGLLRLWDAATWTVTATLAEAGSGATCIAFGPDSILASGSGDGTVTLWDTGNRSRTAVLRDTADTGRINCVAVSPDGGFVAAAGRTLTLRSL</sequence>
<dbReference type="EC" id="2.7.11.1" evidence="1"/>
<dbReference type="Pfam" id="PF00069">
    <property type="entry name" value="Pkinase"/>
    <property type="match status" value="1"/>
</dbReference>
<name>A0ABU2N127_9ACTN</name>
<keyword evidence="3 10" id="KW-0808">Transferase</keyword>
<keyword evidence="4 8" id="KW-0547">Nucleotide-binding</keyword>
<dbReference type="InterPro" id="IPR001680">
    <property type="entry name" value="WD40_rpt"/>
</dbReference>
<dbReference type="SUPFAM" id="SSF56112">
    <property type="entry name" value="Protein kinase-like (PK-like)"/>
    <property type="match status" value="1"/>
</dbReference>
<dbReference type="SUPFAM" id="SSF50978">
    <property type="entry name" value="WD40 repeat-like"/>
    <property type="match status" value="1"/>
</dbReference>
<keyword evidence="5 10" id="KW-0418">Kinase</keyword>
<evidence type="ECO:0000256" key="1">
    <source>
        <dbReference type="ARBA" id="ARBA00012513"/>
    </source>
</evidence>
<accession>A0ABU2N127</accession>
<feature type="domain" description="Protein kinase" evidence="9">
    <location>
        <begin position="1"/>
        <end position="267"/>
    </location>
</feature>
<dbReference type="PROSITE" id="PS50011">
    <property type="entry name" value="PROTEIN_KINASE_DOM"/>
    <property type="match status" value="1"/>
</dbReference>
<evidence type="ECO:0000259" key="9">
    <source>
        <dbReference type="PROSITE" id="PS50011"/>
    </source>
</evidence>
<evidence type="ECO:0000256" key="7">
    <source>
        <dbReference type="PROSITE-ProRule" id="PRU00221"/>
    </source>
</evidence>
<dbReference type="CDD" id="cd00200">
    <property type="entry name" value="WD40"/>
    <property type="match status" value="1"/>
</dbReference>
<evidence type="ECO:0000256" key="5">
    <source>
        <dbReference type="ARBA" id="ARBA00022777"/>
    </source>
</evidence>
<comment type="caution">
    <text evidence="10">The sequence shown here is derived from an EMBL/GenBank/DDBJ whole genome shotgun (WGS) entry which is preliminary data.</text>
</comment>
<dbReference type="Gene3D" id="2.130.10.10">
    <property type="entry name" value="YVTN repeat-like/Quinoprotein amine dehydrogenase"/>
    <property type="match status" value="3"/>
</dbReference>
<evidence type="ECO:0000256" key="2">
    <source>
        <dbReference type="ARBA" id="ARBA00022527"/>
    </source>
</evidence>
<feature type="repeat" description="WD" evidence="7">
    <location>
        <begin position="550"/>
        <end position="591"/>
    </location>
</feature>
<dbReference type="PROSITE" id="PS50082">
    <property type="entry name" value="WD_REPEATS_2"/>
    <property type="match status" value="3"/>
</dbReference>
<dbReference type="PROSITE" id="PS00107">
    <property type="entry name" value="PROTEIN_KINASE_ATP"/>
    <property type="match status" value="1"/>
</dbReference>
<feature type="repeat" description="WD" evidence="7">
    <location>
        <begin position="592"/>
        <end position="632"/>
    </location>
</feature>
<dbReference type="PROSITE" id="PS00108">
    <property type="entry name" value="PROTEIN_KINASE_ST"/>
    <property type="match status" value="1"/>
</dbReference>
<reference evidence="11" key="1">
    <citation type="submission" date="2023-07" db="EMBL/GenBank/DDBJ databases">
        <title>30 novel species of actinomycetes from the DSMZ collection.</title>
        <authorList>
            <person name="Nouioui I."/>
        </authorList>
    </citation>
    <scope>NUCLEOTIDE SEQUENCE [LARGE SCALE GENOMIC DNA]</scope>
    <source>
        <strain evidence="11">DSM 44938</strain>
    </source>
</reference>
<dbReference type="Proteomes" id="UP001183246">
    <property type="component" value="Unassembled WGS sequence"/>
</dbReference>
<dbReference type="GO" id="GO:0004674">
    <property type="term" value="F:protein serine/threonine kinase activity"/>
    <property type="evidence" value="ECO:0007669"/>
    <property type="project" value="UniProtKB-EC"/>
</dbReference>
<evidence type="ECO:0000256" key="3">
    <source>
        <dbReference type="ARBA" id="ARBA00022679"/>
    </source>
</evidence>
<keyword evidence="7" id="KW-0853">WD repeat</keyword>
<dbReference type="SMART" id="SM00320">
    <property type="entry name" value="WD40"/>
    <property type="match status" value="7"/>
</dbReference>
<dbReference type="InterPro" id="IPR000719">
    <property type="entry name" value="Prot_kinase_dom"/>
</dbReference>
<dbReference type="Gene3D" id="3.30.200.20">
    <property type="entry name" value="Phosphorylase Kinase, domain 1"/>
    <property type="match status" value="1"/>
</dbReference>
<dbReference type="InterPro" id="IPR017441">
    <property type="entry name" value="Protein_kinase_ATP_BS"/>
</dbReference>
<keyword evidence="11" id="KW-1185">Reference proteome</keyword>
<evidence type="ECO:0000256" key="8">
    <source>
        <dbReference type="PROSITE-ProRule" id="PRU10141"/>
    </source>
</evidence>
<dbReference type="PANTHER" id="PTHR43289:SF6">
    <property type="entry name" value="SERINE_THREONINE-PROTEIN KINASE NEKL-3"/>
    <property type="match status" value="1"/>
</dbReference>
<dbReference type="EMBL" id="JAVREL010000036">
    <property type="protein sequence ID" value="MDT0347613.1"/>
    <property type="molecule type" value="Genomic_DNA"/>
</dbReference>
<keyword evidence="6 8" id="KW-0067">ATP-binding</keyword>
<dbReference type="InterPro" id="IPR015943">
    <property type="entry name" value="WD40/YVTN_repeat-like_dom_sf"/>
</dbReference>
<evidence type="ECO:0000256" key="4">
    <source>
        <dbReference type="ARBA" id="ARBA00022741"/>
    </source>
</evidence>
<dbReference type="Gene3D" id="1.10.510.10">
    <property type="entry name" value="Transferase(Phosphotransferase) domain 1"/>
    <property type="match status" value="1"/>
</dbReference>